<evidence type="ECO:0000256" key="1">
    <source>
        <dbReference type="SAM" id="SignalP"/>
    </source>
</evidence>
<protein>
    <submittedName>
        <fullName evidence="2">Uncharacterized protein</fullName>
    </submittedName>
</protein>
<comment type="caution">
    <text evidence="2">The sequence shown here is derived from an EMBL/GenBank/DDBJ whole genome shotgun (WGS) entry which is preliminary data.</text>
</comment>
<keyword evidence="1" id="KW-0732">Signal</keyword>
<name>A0A843X4R9_COLES</name>
<gene>
    <name evidence="2" type="ORF">Taro_045815</name>
</gene>
<feature type="non-terminal residue" evidence="2">
    <location>
        <position position="269"/>
    </location>
</feature>
<dbReference type="Proteomes" id="UP000652761">
    <property type="component" value="Unassembled WGS sequence"/>
</dbReference>
<proteinExistence type="predicted"/>
<feature type="chain" id="PRO_5032310816" evidence="1">
    <location>
        <begin position="18"/>
        <end position="269"/>
    </location>
</feature>
<feature type="signal peptide" evidence="1">
    <location>
        <begin position="1"/>
        <end position="17"/>
    </location>
</feature>
<sequence length="269" mass="28256">VSVALLCTGLIAWLARASVSPACVLDCASTCALEAFHVVILVFGLSIGRDRGGASCSCAPGSRRGFRSPCGKVGALCFCVLRVGAGVACCALSGLQFLACGFWRTSGEGSSQLAVNDALVVLVEVLPGPACVASAALLAAVFSLMVYVFNCLDVHSGEGSSQDRPLSLLVEVLPRSALCLFWATVVLPLWFEVCRLVGLRSGEVLPGRLLVLLVEVLPKAASDELSLLPVELSMLQSAWALSIKGWGRRGLLCPLRLAIPCVWLLADLW</sequence>
<dbReference type="EMBL" id="NMUH01005488">
    <property type="protein sequence ID" value="MQM12895.1"/>
    <property type="molecule type" value="Genomic_DNA"/>
</dbReference>
<evidence type="ECO:0000313" key="3">
    <source>
        <dbReference type="Proteomes" id="UP000652761"/>
    </source>
</evidence>
<accession>A0A843X4R9</accession>
<organism evidence="2 3">
    <name type="scientific">Colocasia esculenta</name>
    <name type="common">Wild taro</name>
    <name type="synonym">Arum esculentum</name>
    <dbReference type="NCBI Taxonomy" id="4460"/>
    <lineage>
        <taxon>Eukaryota</taxon>
        <taxon>Viridiplantae</taxon>
        <taxon>Streptophyta</taxon>
        <taxon>Embryophyta</taxon>
        <taxon>Tracheophyta</taxon>
        <taxon>Spermatophyta</taxon>
        <taxon>Magnoliopsida</taxon>
        <taxon>Liliopsida</taxon>
        <taxon>Araceae</taxon>
        <taxon>Aroideae</taxon>
        <taxon>Colocasieae</taxon>
        <taxon>Colocasia</taxon>
    </lineage>
</organism>
<feature type="non-terminal residue" evidence="2">
    <location>
        <position position="1"/>
    </location>
</feature>
<evidence type="ECO:0000313" key="2">
    <source>
        <dbReference type="EMBL" id="MQM12895.1"/>
    </source>
</evidence>
<keyword evidence="3" id="KW-1185">Reference proteome</keyword>
<reference evidence="2" key="1">
    <citation type="submission" date="2017-07" db="EMBL/GenBank/DDBJ databases">
        <title>Taro Niue Genome Assembly and Annotation.</title>
        <authorList>
            <person name="Atibalentja N."/>
            <person name="Keating K."/>
            <person name="Fields C.J."/>
        </authorList>
    </citation>
    <scope>NUCLEOTIDE SEQUENCE</scope>
    <source>
        <strain evidence="2">Niue_2</strain>
        <tissue evidence="2">Leaf</tissue>
    </source>
</reference>
<dbReference type="AlphaFoldDB" id="A0A843X4R9"/>